<name>A0A8S5VPQ2_9CAUD</name>
<organism evidence="2">
    <name type="scientific">Ackermannviridae sp</name>
    <dbReference type="NCBI Taxonomy" id="2831612"/>
    <lineage>
        <taxon>Viruses</taxon>
        <taxon>Duplodnaviria</taxon>
        <taxon>Heunggongvirae</taxon>
        <taxon>Uroviricota</taxon>
        <taxon>Caudoviricetes</taxon>
        <taxon>Pantevenvirales</taxon>
        <taxon>Ackermannviridae</taxon>
    </lineage>
</organism>
<evidence type="ECO:0000256" key="1">
    <source>
        <dbReference type="SAM" id="MobiDB-lite"/>
    </source>
</evidence>
<accession>A0A8S5VPQ2</accession>
<dbReference type="EMBL" id="BK035350">
    <property type="protein sequence ID" value="DAG95084.1"/>
    <property type="molecule type" value="Genomic_DNA"/>
</dbReference>
<reference evidence="2" key="1">
    <citation type="journal article" date="2021" name="Proc. Natl. Acad. Sci. U.S.A.">
        <title>A Catalog of Tens of Thousands of Viruses from Human Metagenomes Reveals Hidden Associations with Chronic Diseases.</title>
        <authorList>
            <person name="Tisza M.J."/>
            <person name="Buck C.B."/>
        </authorList>
    </citation>
    <scope>NUCLEOTIDE SEQUENCE</scope>
    <source>
        <strain evidence="2">CtS9I1</strain>
    </source>
</reference>
<sequence length="36" mass="3519">MASSSAAAGGNRGGNGVEQVEPDGACRNRKPGTGCR</sequence>
<feature type="region of interest" description="Disordered" evidence="1">
    <location>
        <begin position="1"/>
        <end position="36"/>
    </location>
</feature>
<evidence type="ECO:0000313" key="2">
    <source>
        <dbReference type="EMBL" id="DAG95084.1"/>
    </source>
</evidence>
<protein>
    <submittedName>
        <fullName evidence="2">Uncharacterized protein</fullName>
    </submittedName>
</protein>
<proteinExistence type="predicted"/>